<dbReference type="GO" id="GO:0005852">
    <property type="term" value="C:eukaryotic translation initiation factor 3 complex"/>
    <property type="evidence" value="ECO:0007669"/>
    <property type="project" value="InterPro"/>
</dbReference>
<evidence type="ECO:0000259" key="4">
    <source>
        <dbReference type="Pfam" id="PF05470"/>
    </source>
</evidence>
<dbReference type="AlphaFoldDB" id="A0A8S9YDH0"/>
<evidence type="ECO:0000313" key="5">
    <source>
        <dbReference type="EMBL" id="KAF7234362.1"/>
    </source>
</evidence>
<dbReference type="Proteomes" id="UP000822476">
    <property type="component" value="Unassembled WGS sequence"/>
</dbReference>
<keyword evidence="2" id="KW-0396">Initiation factor</keyword>
<feature type="domain" description="Eukaryotic translation initiation factor 3 subunit C N-terminal" evidence="4">
    <location>
        <begin position="2"/>
        <end position="99"/>
    </location>
</feature>
<proteinExistence type="predicted"/>
<gene>
    <name evidence="5" type="ORF">EG68_12086</name>
</gene>
<accession>A0A8S9YDH0</accession>
<dbReference type="GO" id="GO:0031369">
    <property type="term" value="F:translation initiation factor binding"/>
    <property type="evidence" value="ECO:0007669"/>
    <property type="project" value="InterPro"/>
</dbReference>
<dbReference type="PANTHER" id="PTHR13937">
    <property type="entry name" value="EUKARYOTIC TRANSLATION INITATION FACTOR 3, SUBUNIT 8 EIF3S8 -RELATED"/>
    <property type="match status" value="1"/>
</dbReference>
<evidence type="ECO:0000256" key="1">
    <source>
        <dbReference type="ARBA" id="ARBA00022490"/>
    </source>
</evidence>
<sequence>MIIHDRTVAQLGLSSFRQGHIREAHNPLADLIGSGRVKELLVQGLHGQMRHKRNIEKEKQDQALQVPYYIYINAEIIECVCQVCAMLLAIPNLTTNETDLR</sequence>
<organism evidence="5 6">
    <name type="scientific">Paragonimus skrjabini miyazakii</name>
    <dbReference type="NCBI Taxonomy" id="59628"/>
    <lineage>
        <taxon>Eukaryota</taxon>
        <taxon>Metazoa</taxon>
        <taxon>Spiralia</taxon>
        <taxon>Lophotrochozoa</taxon>
        <taxon>Platyhelminthes</taxon>
        <taxon>Trematoda</taxon>
        <taxon>Digenea</taxon>
        <taxon>Plagiorchiida</taxon>
        <taxon>Troglotremata</taxon>
        <taxon>Troglotrematidae</taxon>
        <taxon>Paragonimus</taxon>
    </lineage>
</organism>
<dbReference type="InterPro" id="IPR008905">
    <property type="entry name" value="EIF3C_N_dom"/>
</dbReference>
<name>A0A8S9YDH0_9TREM</name>
<reference evidence="5" key="1">
    <citation type="submission" date="2019-07" db="EMBL/GenBank/DDBJ databases">
        <title>Annotation for the trematode Paragonimus miyazaki's.</title>
        <authorList>
            <person name="Choi Y.-J."/>
        </authorList>
    </citation>
    <scope>NUCLEOTIDE SEQUENCE</scope>
    <source>
        <strain evidence="5">Japan</strain>
    </source>
</reference>
<dbReference type="EMBL" id="JTDE01010080">
    <property type="protein sequence ID" value="KAF7234362.1"/>
    <property type="molecule type" value="Genomic_DNA"/>
</dbReference>
<dbReference type="InterPro" id="IPR027516">
    <property type="entry name" value="EIF3C"/>
</dbReference>
<evidence type="ECO:0000313" key="6">
    <source>
        <dbReference type="Proteomes" id="UP000822476"/>
    </source>
</evidence>
<keyword evidence="1" id="KW-0963">Cytoplasm</keyword>
<keyword evidence="3" id="KW-0648">Protein biosynthesis</keyword>
<dbReference type="GO" id="GO:0003723">
    <property type="term" value="F:RNA binding"/>
    <property type="evidence" value="ECO:0007669"/>
    <property type="project" value="InterPro"/>
</dbReference>
<dbReference type="GO" id="GO:0003743">
    <property type="term" value="F:translation initiation factor activity"/>
    <property type="evidence" value="ECO:0007669"/>
    <property type="project" value="UniProtKB-KW"/>
</dbReference>
<comment type="caution">
    <text evidence="5">The sequence shown here is derived from an EMBL/GenBank/DDBJ whole genome shotgun (WGS) entry which is preliminary data.</text>
</comment>
<evidence type="ECO:0000256" key="2">
    <source>
        <dbReference type="ARBA" id="ARBA00022540"/>
    </source>
</evidence>
<dbReference type="OrthoDB" id="29647at2759"/>
<dbReference type="Pfam" id="PF05470">
    <property type="entry name" value="eIF-3c_N"/>
    <property type="match status" value="1"/>
</dbReference>
<protein>
    <recommendedName>
        <fullName evidence="4">Eukaryotic translation initiation factor 3 subunit C N-terminal domain-containing protein</fullName>
    </recommendedName>
</protein>
<dbReference type="PANTHER" id="PTHR13937:SF0">
    <property type="entry name" value="EUKARYOTIC TRANSLATION INITIATION FACTOR 3 SUBUNIT C-RELATED"/>
    <property type="match status" value="1"/>
</dbReference>
<keyword evidence="6" id="KW-1185">Reference proteome</keyword>
<evidence type="ECO:0000256" key="3">
    <source>
        <dbReference type="ARBA" id="ARBA00022917"/>
    </source>
</evidence>